<evidence type="ECO:0008006" key="3">
    <source>
        <dbReference type="Google" id="ProtNLM"/>
    </source>
</evidence>
<organism evidence="1 2">
    <name type="scientific">Sphaerobolus stellatus (strain SS14)</name>
    <dbReference type="NCBI Taxonomy" id="990650"/>
    <lineage>
        <taxon>Eukaryota</taxon>
        <taxon>Fungi</taxon>
        <taxon>Dikarya</taxon>
        <taxon>Basidiomycota</taxon>
        <taxon>Agaricomycotina</taxon>
        <taxon>Agaricomycetes</taxon>
        <taxon>Phallomycetidae</taxon>
        <taxon>Geastrales</taxon>
        <taxon>Sphaerobolaceae</taxon>
        <taxon>Sphaerobolus</taxon>
    </lineage>
</organism>
<keyword evidence="2" id="KW-1185">Reference proteome</keyword>
<dbReference type="EMBL" id="KN837782">
    <property type="protein sequence ID" value="KIJ23151.1"/>
    <property type="molecule type" value="Genomic_DNA"/>
</dbReference>
<dbReference type="HOGENOM" id="CLU_1310805_0_0_1"/>
<dbReference type="Proteomes" id="UP000054279">
    <property type="component" value="Unassembled WGS sequence"/>
</dbReference>
<evidence type="ECO:0000313" key="1">
    <source>
        <dbReference type="EMBL" id="KIJ23151.1"/>
    </source>
</evidence>
<sequence>MEAYPRILESTARLMLHQDQDIAGAEPTMQRSEANSVPIMKLPFDIIRKVFLLLVPSLSERVLTGPGLMNSPPIDGDDVHPDRLQYTLTLVCTRWNKYSKSIPGIWSTILFDQYLASLTQLEKKLQLSQGVPLHIYIKRRFLPNKPESNYLYRATSILCPHLSRMHSLFICIGQENLDLSKCQPTWPINVAPSICHRSAYYVWMERVVPI</sequence>
<reference evidence="1 2" key="1">
    <citation type="submission" date="2014-06" db="EMBL/GenBank/DDBJ databases">
        <title>Evolutionary Origins and Diversification of the Mycorrhizal Mutualists.</title>
        <authorList>
            <consortium name="DOE Joint Genome Institute"/>
            <consortium name="Mycorrhizal Genomics Consortium"/>
            <person name="Kohler A."/>
            <person name="Kuo A."/>
            <person name="Nagy L.G."/>
            <person name="Floudas D."/>
            <person name="Copeland A."/>
            <person name="Barry K.W."/>
            <person name="Cichocki N."/>
            <person name="Veneault-Fourrey C."/>
            <person name="LaButti K."/>
            <person name="Lindquist E.A."/>
            <person name="Lipzen A."/>
            <person name="Lundell T."/>
            <person name="Morin E."/>
            <person name="Murat C."/>
            <person name="Riley R."/>
            <person name="Ohm R."/>
            <person name="Sun H."/>
            <person name="Tunlid A."/>
            <person name="Henrissat B."/>
            <person name="Grigoriev I.V."/>
            <person name="Hibbett D.S."/>
            <person name="Martin F."/>
        </authorList>
    </citation>
    <scope>NUCLEOTIDE SEQUENCE [LARGE SCALE GENOMIC DNA]</scope>
    <source>
        <strain evidence="1 2">SS14</strain>
    </source>
</reference>
<name>A0A0C9UCG3_SPHS4</name>
<evidence type="ECO:0000313" key="2">
    <source>
        <dbReference type="Proteomes" id="UP000054279"/>
    </source>
</evidence>
<protein>
    <recommendedName>
        <fullName evidence="3">F-box domain-containing protein</fullName>
    </recommendedName>
</protein>
<dbReference type="AlphaFoldDB" id="A0A0C9UCG3"/>
<proteinExistence type="predicted"/>
<gene>
    <name evidence="1" type="ORF">M422DRAFT_276331</name>
</gene>
<accession>A0A0C9UCG3</accession>